<organism evidence="11 12">
    <name type="scientific">Amycolatopsis acididurans</name>
    <dbReference type="NCBI Taxonomy" id="2724524"/>
    <lineage>
        <taxon>Bacteria</taxon>
        <taxon>Bacillati</taxon>
        <taxon>Actinomycetota</taxon>
        <taxon>Actinomycetes</taxon>
        <taxon>Pseudonocardiales</taxon>
        <taxon>Pseudonocardiaceae</taxon>
        <taxon>Amycolatopsis</taxon>
    </lineage>
</organism>
<dbReference type="Pfam" id="PF07690">
    <property type="entry name" value="MFS_1"/>
    <property type="match status" value="1"/>
</dbReference>
<keyword evidence="7 9" id="KW-1133">Transmembrane helix</keyword>
<dbReference type="Proteomes" id="UP000715441">
    <property type="component" value="Unassembled WGS sequence"/>
</dbReference>
<dbReference type="InterPro" id="IPR011701">
    <property type="entry name" value="MFS"/>
</dbReference>
<dbReference type="InterPro" id="IPR020846">
    <property type="entry name" value="MFS_dom"/>
</dbReference>
<dbReference type="InterPro" id="IPR005829">
    <property type="entry name" value="Sugar_transporter_CS"/>
</dbReference>
<evidence type="ECO:0000256" key="7">
    <source>
        <dbReference type="ARBA" id="ARBA00022989"/>
    </source>
</evidence>
<dbReference type="InterPro" id="IPR036259">
    <property type="entry name" value="MFS_trans_sf"/>
</dbReference>
<evidence type="ECO:0000256" key="5">
    <source>
        <dbReference type="ARBA" id="ARBA00022475"/>
    </source>
</evidence>
<dbReference type="InterPro" id="IPR004812">
    <property type="entry name" value="Efflux_drug-R_Bcr/CmlA"/>
</dbReference>
<dbReference type="PROSITE" id="PS00216">
    <property type="entry name" value="SUGAR_TRANSPORT_1"/>
    <property type="match status" value="1"/>
</dbReference>
<evidence type="ECO:0000313" key="12">
    <source>
        <dbReference type="Proteomes" id="UP000715441"/>
    </source>
</evidence>
<feature type="transmembrane region" description="Helical" evidence="9">
    <location>
        <begin position="222"/>
        <end position="246"/>
    </location>
</feature>
<feature type="transmembrane region" description="Helical" evidence="9">
    <location>
        <begin position="352"/>
        <end position="371"/>
    </location>
</feature>
<dbReference type="CDD" id="cd17320">
    <property type="entry name" value="MFS_MdfA_MDR_like"/>
    <property type="match status" value="1"/>
</dbReference>
<name>A0ABX1J3D0_9PSEU</name>
<keyword evidence="5" id="KW-1003">Cell membrane</keyword>
<comment type="similarity">
    <text evidence="2">Belongs to the major facilitator superfamily. Bcr/CmlA family.</text>
</comment>
<dbReference type="PANTHER" id="PTHR42718">
    <property type="entry name" value="MAJOR FACILITATOR SUPERFAMILY MULTIDRUG TRANSPORTER MFSC"/>
    <property type="match status" value="1"/>
</dbReference>
<evidence type="ECO:0000313" key="11">
    <source>
        <dbReference type="EMBL" id="NKQ54164.1"/>
    </source>
</evidence>
<dbReference type="PRINTS" id="PR01035">
    <property type="entry name" value="TCRTETA"/>
</dbReference>
<dbReference type="PANTHER" id="PTHR42718:SF9">
    <property type="entry name" value="MAJOR FACILITATOR SUPERFAMILY MULTIDRUG TRANSPORTER MFSC"/>
    <property type="match status" value="1"/>
</dbReference>
<evidence type="ECO:0000256" key="6">
    <source>
        <dbReference type="ARBA" id="ARBA00022692"/>
    </source>
</evidence>
<evidence type="ECO:0000256" key="3">
    <source>
        <dbReference type="ARBA" id="ARBA00007520"/>
    </source>
</evidence>
<keyword evidence="8 9" id="KW-0472">Membrane</keyword>
<feature type="transmembrane region" description="Helical" evidence="9">
    <location>
        <begin position="109"/>
        <end position="130"/>
    </location>
</feature>
<feature type="transmembrane region" description="Helical" evidence="9">
    <location>
        <begin position="84"/>
        <end position="103"/>
    </location>
</feature>
<evidence type="ECO:0000259" key="10">
    <source>
        <dbReference type="PROSITE" id="PS50850"/>
    </source>
</evidence>
<keyword evidence="12" id="KW-1185">Reference proteome</keyword>
<evidence type="ECO:0000256" key="8">
    <source>
        <dbReference type="ARBA" id="ARBA00023136"/>
    </source>
</evidence>
<feature type="transmembrane region" description="Helical" evidence="9">
    <location>
        <begin position="52"/>
        <end position="72"/>
    </location>
</feature>
<feature type="transmembrane region" description="Helical" evidence="9">
    <location>
        <begin position="258"/>
        <end position="277"/>
    </location>
</feature>
<comment type="subcellular location">
    <subcellularLocation>
        <location evidence="1">Cell membrane</location>
        <topology evidence="1">Multi-pass membrane protein</topology>
    </subcellularLocation>
</comment>
<dbReference type="Gene3D" id="1.20.1720.10">
    <property type="entry name" value="Multidrug resistance protein D"/>
    <property type="match status" value="1"/>
</dbReference>
<keyword evidence="4" id="KW-0813">Transport</keyword>
<protein>
    <submittedName>
        <fullName evidence="11">Bcr/CflA family multidrug efflux MFS transporter</fullName>
    </submittedName>
</protein>
<feature type="transmembrane region" description="Helical" evidence="9">
    <location>
        <begin position="18"/>
        <end position="40"/>
    </location>
</feature>
<feature type="transmembrane region" description="Helical" evidence="9">
    <location>
        <begin position="142"/>
        <end position="160"/>
    </location>
</feature>
<sequence length="404" mass="41765">MTAATADVTPARPRTLRYALILGGLSAFAPLSIDMYLPALPTMVEDLHSSDATLQVTLTGFIIGLALGQLVIGPVSDAMGRRKPLLAGLALYAVMSVLCALSPSAGLLVGFRLLQAIGAAAGVVIARAIVRDLYSGTAMTKFFSMLMLVSGLAPILAPVVGGQLLRATSWRGVFVVLTVFGAALLLAAAFALPEPLPPQRRRSARFGATLRNYWSLLRDRSFLGYALAAGLMFAGLFAYVSASSFVLQDVYGLSPQQFSLVFGANGVGIVLAGQINGRLVGRFFRERTLLATGLTLSTVGGLGVLLAAVFALPLPALLIPLVLLVSSIGLVMPNASSLALAEHPHNAGSASALLGVMQFVIGGMATPLVSIGGAASAVPMGTVMASFAVAAVVVFRTMTRPVRT</sequence>
<dbReference type="InterPro" id="IPR001958">
    <property type="entry name" value="Tet-R_TetA/multi-R_MdtG-like"/>
</dbReference>
<dbReference type="NCBIfam" id="NF008314">
    <property type="entry name" value="PRK11102.1"/>
    <property type="match status" value="1"/>
</dbReference>
<accession>A0ABX1J3D0</accession>
<evidence type="ECO:0000256" key="1">
    <source>
        <dbReference type="ARBA" id="ARBA00004651"/>
    </source>
</evidence>
<comment type="caution">
    <text evidence="11">The sequence shown here is derived from an EMBL/GenBank/DDBJ whole genome shotgun (WGS) entry which is preliminary data.</text>
</comment>
<dbReference type="RefSeq" id="WP_168515782.1">
    <property type="nucleotide sequence ID" value="NZ_JAAXLS010000008.1"/>
</dbReference>
<feature type="transmembrane region" description="Helical" evidence="9">
    <location>
        <begin position="172"/>
        <end position="192"/>
    </location>
</feature>
<gene>
    <name evidence="11" type="ORF">HFP15_14845</name>
</gene>
<dbReference type="NCBIfam" id="TIGR00710">
    <property type="entry name" value="efflux_Bcr_CflA"/>
    <property type="match status" value="1"/>
</dbReference>
<feature type="transmembrane region" description="Helical" evidence="9">
    <location>
        <begin position="318"/>
        <end position="340"/>
    </location>
</feature>
<comment type="similarity">
    <text evidence="3">Belongs to the major facilitator superfamily. TCR/Tet family.</text>
</comment>
<feature type="transmembrane region" description="Helical" evidence="9">
    <location>
        <begin position="289"/>
        <end position="312"/>
    </location>
</feature>
<evidence type="ECO:0000256" key="4">
    <source>
        <dbReference type="ARBA" id="ARBA00022448"/>
    </source>
</evidence>
<feature type="domain" description="Major facilitator superfamily (MFS) profile" evidence="10">
    <location>
        <begin position="15"/>
        <end position="403"/>
    </location>
</feature>
<evidence type="ECO:0000256" key="2">
    <source>
        <dbReference type="ARBA" id="ARBA00006236"/>
    </source>
</evidence>
<keyword evidence="6 9" id="KW-0812">Transmembrane</keyword>
<dbReference type="PROSITE" id="PS50850">
    <property type="entry name" value="MFS"/>
    <property type="match status" value="1"/>
</dbReference>
<evidence type="ECO:0000256" key="9">
    <source>
        <dbReference type="SAM" id="Phobius"/>
    </source>
</evidence>
<reference evidence="11 12" key="1">
    <citation type="submission" date="2020-04" db="EMBL/GenBank/DDBJ databases">
        <title>Novel species.</title>
        <authorList>
            <person name="Teo W.F.A."/>
            <person name="Lipun K."/>
            <person name="Srisuk N."/>
            <person name="Duangmal K."/>
        </authorList>
    </citation>
    <scope>NUCLEOTIDE SEQUENCE [LARGE SCALE GENOMIC DNA]</scope>
    <source>
        <strain evidence="11 12">K13G38</strain>
    </source>
</reference>
<feature type="transmembrane region" description="Helical" evidence="9">
    <location>
        <begin position="377"/>
        <end position="395"/>
    </location>
</feature>
<dbReference type="SUPFAM" id="SSF103473">
    <property type="entry name" value="MFS general substrate transporter"/>
    <property type="match status" value="1"/>
</dbReference>
<proteinExistence type="inferred from homology"/>
<dbReference type="EMBL" id="JAAXLS010000008">
    <property type="protein sequence ID" value="NKQ54164.1"/>
    <property type="molecule type" value="Genomic_DNA"/>
</dbReference>